<gene>
    <name evidence="1" type="ORF">AFUS01_LOCUS43129</name>
</gene>
<proteinExistence type="predicted"/>
<dbReference type="EMBL" id="CAJVCH010569911">
    <property type="protein sequence ID" value="CAG7833517.1"/>
    <property type="molecule type" value="Genomic_DNA"/>
</dbReference>
<reference evidence="1" key="1">
    <citation type="submission" date="2021-06" db="EMBL/GenBank/DDBJ databases">
        <authorList>
            <person name="Hodson N. C."/>
            <person name="Mongue J. A."/>
            <person name="Jaron S. K."/>
        </authorList>
    </citation>
    <scope>NUCLEOTIDE SEQUENCE</scope>
</reference>
<name>A0A8J2PYW4_9HEXA</name>
<evidence type="ECO:0000313" key="2">
    <source>
        <dbReference type="Proteomes" id="UP000708208"/>
    </source>
</evidence>
<protein>
    <submittedName>
        <fullName evidence="1">Uncharacterized protein</fullName>
    </submittedName>
</protein>
<dbReference type="Proteomes" id="UP000708208">
    <property type="component" value="Unassembled WGS sequence"/>
</dbReference>
<organism evidence="1 2">
    <name type="scientific">Allacma fusca</name>
    <dbReference type="NCBI Taxonomy" id="39272"/>
    <lineage>
        <taxon>Eukaryota</taxon>
        <taxon>Metazoa</taxon>
        <taxon>Ecdysozoa</taxon>
        <taxon>Arthropoda</taxon>
        <taxon>Hexapoda</taxon>
        <taxon>Collembola</taxon>
        <taxon>Symphypleona</taxon>
        <taxon>Sminthuridae</taxon>
        <taxon>Allacma</taxon>
    </lineage>
</organism>
<comment type="caution">
    <text evidence="1">The sequence shown here is derived from an EMBL/GenBank/DDBJ whole genome shotgun (WGS) entry which is preliminary data.</text>
</comment>
<evidence type="ECO:0000313" key="1">
    <source>
        <dbReference type="EMBL" id="CAG7833517.1"/>
    </source>
</evidence>
<keyword evidence="2" id="KW-1185">Reference proteome</keyword>
<sequence length="68" mass="8094">MQGFKYLLTSYHPRLEILQFCFCDTGKSCHFEGRQHSDDTFLQLLNKVLDQLRDVKISSFRSKFYTVL</sequence>
<dbReference type="AlphaFoldDB" id="A0A8J2PYW4"/>
<accession>A0A8J2PYW4</accession>